<dbReference type="EMBL" id="RMVG01000009">
    <property type="protein sequence ID" value="RPD99731.1"/>
    <property type="molecule type" value="Genomic_DNA"/>
</dbReference>
<dbReference type="PROSITE" id="PS51257">
    <property type="entry name" value="PROKAR_LIPOPROTEIN"/>
    <property type="match status" value="1"/>
</dbReference>
<evidence type="ECO:0000313" key="2">
    <source>
        <dbReference type="EMBL" id="RPD99731.1"/>
    </source>
</evidence>
<sequence length="119" mass="13360">MRNIHLAMLITLFALCGCQAMPPQEARMSRAVVSETSSRSAQQVSDCIYHGWSTTHVVQNDPTTHIELEKGRMTIFTWQDSMFADVYPRGAGSEVRFYKTFNMGPEVLADRSSIVKLCA</sequence>
<dbReference type="Proteomes" id="UP000281332">
    <property type="component" value="Unassembled WGS sequence"/>
</dbReference>
<evidence type="ECO:0000256" key="1">
    <source>
        <dbReference type="SAM" id="SignalP"/>
    </source>
</evidence>
<dbReference type="AlphaFoldDB" id="A0A3N4NTP8"/>
<keyword evidence="1" id="KW-0732">Signal</keyword>
<proteinExistence type="predicted"/>
<feature type="signal peptide" evidence="1">
    <location>
        <begin position="1"/>
        <end position="20"/>
    </location>
</feature>
<keyword evidence="3" id="KW-1185">Reference proteome</keyword>
<dbReference type="OrthoDB" id="6539618at2"/>
<gene>
    <name evidence="2" type="ORF">BBB56_12845</name>
</gene>
<reference evidence="2 3" key="1">
    <citation type="submission" date="2018-11" db="EMBL/GenBank/DDBJ databases">
        <title>Whole genome sequencing of Pantoea sp. RIT388.</title>
        <authorList>
            <person name="Gan H.M."/>
            <person name="Hudson A.O."/>
        </authorList>
    </citation>
    <scope>NUCLEOTIDE SEQUENCE [LARGE SCALE GENOMIC DNA]</scope>
    <source>
        <strain evidence="2 3">RIT388</strain>
    </source>
</reference>
<comment type="caution">
    <text evidence="2">The sequence shown here is derived from an EMBL/GenBank/DDBJ whole genome shotgun (WGS) entry which is preliminary data.</text>
</comment>
<evidence type="ECO:0000313" key="3">
    <source>
        <dbReference type="Proteomes" id="UP000281332"/>
    </source>
</evidence>
<protein>
    <submittedName>
        <fullName evidence="2">Uncharacterized protein</fullName>
    </submittedName>
</protein>
<accession>A0A3N4NTP8</accession>
<feature type="chain" id="PRO_5018310373" evidence="1">
    <location>
        <begin position="21"/>
        <end position="119"/>
    </location>
</feature>
<organism evidence="2 3">
    <name type="scientific">Candidatus Pantoea deserta</name>
    <dbReference type="NCBI Taxonomy" id="1869313"/>
    <lineage>
        <taxon>Bacteria</taxon>
        <taxon>Pseudomonadati</taxon>
        <taxon>Pseudomonadota</taxon>
        <taxon>Gammaproteobacteria</taxon>
        <taxon>Enterobacterales</taxon>
        <taxon>Erwiniaceae</taxon>
        <taxon>Pantoea</taxon>
    </lineage>
</organism>
<name>A0A3N4NTP8_9GAMM</name>